<evidence type="ECO:0000256" key="11">
    <source>
        <dbReference type="SAM" id="SignalP"/>
    </source>
</evidence>
<reference evidence="13 14" key="1">
    <citation type="submission" date="2019-03" db="EMBL/GenBank/DDBJ databases">
        <title>Genomic Encyclopedia of Type Strains, Phase IV (KMG-IV): sequencing the most valuable type-strain genomes for metagenomic binning, comparative biology and taxonomic classification.</title>
        <authorList>
            <person name="Goeker M."/>
        </authorList>
    </citation>
    <scope>NUCLEOTIDE SEQUENCE [LARGE SCALE GENOMIC DNA]</scope>
    <source>
        <strain evidence="13 14">DSM 101688</strain>
    </source>
</reference>
<organism evidence="13 14">
    <name type="scientific">Varunaivibrio sulfuroxidans</name>
    <dbReference type="NCBI Taxonomy" id="1773489"/>
    <lineage>
        <taxon>Bacteria</taxon>
        <taxon>Pseudomonadati</taxon>
        <taxon>Pseudomonadota</taxon>
        <taxon>Alphaproteobacteria</taxon>
        <taxon>Rhodospirillales</taxon>
        <taxon>Magnetovibrionaceae</taxon>
        <taxon>Varunaivibrio</taxon>
    </lineage>
</organism>
<feature type="domain" description="PDZ" evidence="12">
    <location>
        <begin position="266"/>
        <end position="360"/>
    </location>
</feature>
<dbReference type="InterPro" id="IPR036034">
    <property type="entry name" value="PDZ_sf"/>
</dbReference>
<dbReference type="SUPFAM" id="SSF50156">
    <property type="entry name" value="PDZ domain-like"/>
    <property type="match status" value="2"/>
</dbReference>
<keyword evidence="14" id="KW-1185">Reference proteome</keyword>
<feature type="binding site" evidence="10">
    <location>
        <begin position="280"/>
        <end position="284"/>
    </location>
    <ligand>
        <name>substrate</name>
    </ligand>
</feature>
<dbReference type="PRINTS" id="PR00834">
    <property type="entry name" value="PROTEASES2C"/>
</dbReference>
<evidence type="ECO:0000256" key="2">
    <source>
        <dbReference type="ARBA" id="ARBA00010541"/>
    </source>
</evidence>
<evidence type="ECO:0000313" key="13">
    <source>
        <dbReference type="EMBL" id="TCS62076.1"/>
    </source>
</evidence>
<dbReference type="PANTHER" id="PTHR22939">
    <property type="entry name" value="SERINE PROTEASE FAMILY S1C HTRA-RELATED"/>
    <property type="match status" value="1"/>
</dbReference>
<evidence type="ECO:0000256" key="3">
    <source>
        <dbReference type="ARBA" id="ARBA00022670"/>
    </source>
</evidence>
<comment type="similarity">
    <text evidence="2">Belongs to the peptidase S1C family.</text>
</comment>
<feature type="active site" description="Charge relay system" evidence="9">
    <location>
        <position position="225"/>
    </location>
</feature>
<dbReference type="CDD" id="cd10839">
    <property type="entry name" value="cpPDZ1_DegP-like"/>
    <property type="match status" value="1"/>
</dbReference>
<feature type="active site" description="Charge relay system" evidence="9">
    <location>
        <position position="118"/>
    </location>
</feature>
<dbReference type="AlphaFoldDB" id="A0A4R3JAI5"/>
<evidence type="ECO:0000256" key="4">
    <source>
        <dbReference type="ARBA" id="ARBA00022729"/>
    </source>
</evidence>
<dbReference type="PANTHER" id="PTHR22939:SF129">
    <property type="entry name" value="SERINE PROTEASE HTRA2, MITOCHONDRIAL"/>
    <property type="match status" value="1"/>
</dbReference>
<dbReference type="EMBL" id="SLZW01000006">
    <property type="protein sequence ID" value="TCS62076.1"/>
    <property type="molecule type" value="Genomic_DNA"/>
</dbReference>
<dbReference type="InterPro" id="IPR001478">
    <property type="entry name" value="PDZ"/>
</dbReference>
<dbReference type="RefSeq" id="WP_207893164.1">
    <property type="nucleotide sequence ID" value="NZ_CP119676.1"/>
</dbReference>
<evidence type="ECO:0000256" key="10">
    <source>
        <dbReference type="PIRSR" id="PIRSR611782-2"/>
    </source>
</evidence>
<feature type="active site" description="Charge relay system" evidence="9">
    <location>
        <position position="148"/>
    </location>
</feature>
<keyword evidence="7" id="KW-0378">Hydrolase</keyword>
<dbReference type="SUPFAM" id="SSF50494">
    <property type="entry name" value="Trypsin-like serine proteases"/>
    <property type="match status" value="1"/>
</dbReference>
<feature type="domain" description="PDZ" evidence="12">
    <location>
        <begin position="413"/>
        <end position="469"/>
    </location>
</feature>
<dbReference type="InterPro" id="IPR009003">
    <property type="entry name" value="Peptidase_S1_PA"/>
</dbReference>
<protein>
    <submittedName>
        <fullName evidence="13">Serine protease Do</fullName>
    </submittedName>
</protein>
<feature type="binding site" evidence="10">
    <location>
        <position position="118"/>
    </location>
    <ligand>
        <name>substrate</name>
    </ligand>
</feature>
<keyword evidence="8" id="KW-0720">Serine protease</keyword>
<evidence type="ECO:0000256" key="8">
    <source>
        <dbReference type="ARBA" id="ARBA00022825"/>
    </source>
</evidence>
<feature type="binding site" evidence="10">
    <location>
        <begin position="223"/>
        <end position="225"/>
    </location>
    <ligand>
        <name>substrate</name>
    </ligand>
</feature>
<dbReference type="PROSITE" id="PS50106">
    <property type="entry name" value="PDZ"/>
    <property type="match status" value="2"/>
</dbReference>
<keyword evidence="4 11" id="KW-0732">Signal</keyword>
<gene>
    <name evidence="13" type="ORF">EDD55_10630</name>
</gene>
<comment type="subcellular location">
    <subcellularLocation>
        <location evidence="1">Periplasm</location>
    </subcellularLocation>
</comment>
<evidence type="ECO:0000256" key="1">
    <source>
        <dbReference type="ARBA" id="ARBA00004418"/>
    </source>
</evidence>
<evidence type="ECO:0000259" key="12">
    <source>
        <dbReference type="PROSITE" id="PS50106"/>
    </source>
</evidence>
<accession>A0A4R3JAI5</accession>
<evidence type="ECO:0000313" key="14">
    <source>
        <dbReference type="Proteomes" id="UP000295304"/>
    </source>
</evidence>
<keyword evidence="5" id="KW-0677">Repeat</keyword>
<feature type="chain" id="PRO_5038457205" evidence="11">
    <location>
        <begin position="23"/>
        <end position="478"/>
    </location>
</feature>
<dbReference type="GO" id="GO:0042597">
    <property type="term" value="C:periplasmic space"/>
    <property type="evidence" value="ECO:0007669"/>
    <property type="project" value="UniProtKB-SubCell"/>
</dbReference>
<keyword evidence="3 13" id="KW-0645">Protease</keyword>
<proteinExistence type="inferred from homology"/>
<dbReference type="InterPro" id="IPR041489">
    <property type="entry name" value="PDZ_6"/>
</dbReference>
<evidence type="ECO:0000256" key="5">
    <source>
        <dbReference type="ARBA" id="ARBA00022737"/>
    </source>
</evidence>
<evidence type="ECO:0000256" key="9">
    <source>
        <dbReference type="PIRSR" id="PIRSR611782-1"/>
    </source>
</evidence>
<dbReference type="SMART" id="SM00228">
    <property type="entry name" value="PDZ"/>
    <property type="match status" value="2"/>
</dbReference>
<dbReference type="NCBIfam" id="TIGR02037">
    <property type="entry name" value="degP_htrA_DO"/>
    <property type="match status" value="1"/>
</dbReference>
<dbReference type="InterPro" id="IPR011782">
    <property type="entry name" value="Pept_S1C_Do"/>
</dbReference>
<sequence>MNRLLKIALTFSAMLGASIAFSQGAWSQVDRRAPESRSEIQLSYAPIVRRVAPAVVNIFTSKTVRVRQVAPLFNDPFFRHFFGDQFGHTLGGTRKQVQNALGSGVIVDGRGLIVTNNHVIEGADEIKVVLADKREFSARILGTDARVDLAVLKINPGKGVRLPTLKFDDSDKVQVGDLVLAIGNPFGVGQTVTSGIVSALARTQAGLSDLNSYIQTDAAINPGNSGGALVAMDGRLVGLNTAIYSKSGGSMGIGFAIPSNLVRAAISSIEKSGHLVRPWLGASGQAVSADMAQALGLDRPYGVMLGKVVPGGPAEKGGLRVGDVVLAIDGREVETPQDLRFRLATMGVGRSTRLKVLRHKKTITLTVALVAPPETPPRDTTQVKGATPLSGAVIANINPALAQENDLEDGARGVIVMHVLEASNAGRLGFQPGDRILRINGMKTDAVTQVKQALSNVGRGWRIVIERNGQKLSLALGG</sequence>
<dbReference type="Proteomes" id="UP000295304">
    <property type="component" value="Unassembled WGS sequence"/>
</dbReference>
<dbReference type="Gene3D" id="2.40.10.120">
    <property type="match status" value="1"/>
</dbReference>
<dbReference type="InterPro" id="IPR001940">
    <property type="entry name" value="Peptidase_S1C"/>
</dbReference>
<feature type="binding site" evidence="10">
    <location>
        <position position="148"/>
    </location>
    <ligand>
        <name>substrate</name>
    </ligand>
</feature>
<evidence type="ECO:0000256" key="7">
    <source>
        <dbReference type="ARBA" id="ARBA00022801"/>
    </source>
</evidence>
<name>A0A4R3JAI5_9PROT</name>
<evidence type="ECO:0000256" key="6">
    <source>
        <dbReference type="ARBA" id="ARBA00022764"/>
    </source>
</evidence>
<dbReference type="GO" id="GO:0004252">
    <property type="term" value="F:serine-type endopeptidase activity"/>
    <property type="evidence" value="ECO:0007669"/>
    <property type="project" value="InterPro"/>
</dbReference>
<dbReference type="Gene3D" id="2.30.42.10">
    <property type="match status" value="2"/>
</dbReference>
<comment type="caution">
    <text evidence="13">The sequence shown here is derived from an EMBL/GenBank/DDBJ whole genome shotgun (WGS) entry which is preliminary data.</text>
</comment>
<dbReference type="Pfam" id="PF13365">
    <property type="entry name" value="Trypsin_2"/>
    <property type="match status" value="1"/>
</dbReference>
<dbReference type="GO" id="GO:0006508">
    <property type="term" value="P:proteolysis"/>
    <property type="evidence" value="ECO:0007669"/>
    <property type="project" value="UniProtKB-KW"/>
</dbReference>
<feature type="signal peptide" evidence="11">
    <location>
        <begin position="1"/>
        <end position="22"/>
    </location>
</feature>
<keyword evidence="6" id="KW-0574">Periplasm</keyword>
<dbReference type="Pfam" id="PF17820">
    <property type="entry name" value="PDZ_6"/>
    <property type="match status" value="2"/>
</dbReference>